<dbReference type="Proteomes" id="UP001500253">
    <property type="component" value="Unassembled WGS sequence"/>
</dbReference>
<proteinExistence type="predicted"/>
<dbReference type="Gene3D" id="1.20.120.450">
    <property type="entry name" value="dinb family like domain"/>
    <property type="match status" value="1"/>
</dbReference>
<evidence type="ECO:0000313" key="2">
    <source>
        <dbReference type="EMBL" id="GAA2343429.1"/>
    </source>
</evidence>
<feature type="compositionally biased region" description="Low complexity" evidence="1">
    <location>
        <begin position="15"/>
        <end position="27"/>
    </location>
</feature>
<feature type="region of interest" description="Disordered" evidence="1">
    <location>
        <begin position="1"/>
        <end position="35"/>
    </location>
</feature>
<evidence type="ECO:0000313" key="3">
    <source>
        <dbReference type="Proteomes" id="UP001500253"/>
    </source>
</evidence>
<dbReference type="SUPFAM" id="SSF109854">
    <property type="entry name" value="DinB/YfiT-like putative metalloenzymes"/>
    <property type="match status" value="1"/>
</dbReference>
<reference evidence="2 3" key="1">
    <citation type="journal article" date="2019" name="Int. J. Syst. Evol. Microbiol.">
        <title>The Global Catalogue of Microorganisms (GCM) 10K type strain sequencing project: providing services to taxonomists for standard genome sequencing and annotation.</title>
        <authorList>
            <consortium name="The Broad Institute Genomics Platform"/>
            <consortium name="The Broad Institute Genome Sequencing Center for Infectious Disease"/>
            <person name="Wu L."/>
            <person name="Ma J."/>
        </authorList>
    </citation>
    <scope>NUCLEOTIDE SEQUENCE [LARGE SCALE GENOMIC DNA]</scope>
    <source>
        <strain evidence="2 3">JCM 4316</strain>
    </source>
</reference>
<dbReference type="InterPro" id="IPR034660">
    <property type="entry name" value="DinB/YfiT-like"/>
</dbReference>
<accession>A0ABN3G4R2</accession>
<gene>
    <name evidence="2" type="ORF">GCM10010246_31250</name>
</gene>
<dbReference type="InterPro" id="IPR007061">
    <property type="entry name" value="MST-like"/>
</dbReference>
<sequence>MRGPASGPVAGPVSARVAGPVPARGRAGAPGGGIGARPYHRAMPTPVNPIDEPPSTLTDPREMLDAYLDYYRGVVLHKLDGLGETELRTTRLPSGWTPLELLHHLTHVERRWLRWGFLGEPVEAPWGDRGPDDRWHVPEDLPPAEVRARFEEQCAWSRRTVAGVPLDRRARPGGRFATEAEAPALGWILFHLLQEYARHAGQLDVVRELADGTVGE</sequence>
<organism evidence="2 3">
    <name type="scientific">Streptomyces cuspidosporus</name>
    <dbReference type="NCBI Taxonomy" id="66882"/>
    <lineage>
        <taxon>Bacteria</taxon>
        <taxon>Bacillati</taxon>
        <taxon>Actinomycetota</taxon>
        <taxon>Actinomycetes</taxon>
        <taxon>Kitasatosporales</taxon>
        <taxon>Streptomycetaceae</taxon>
        <taxon>Streptomyces</taxon>
    </lineage>
</organism>
<keyword evidence="3" id="KW-1185">Reference proteome</keyword>
<evidence type="ECO:0000256" key="1">
    <source>
        <dbReference type="SAM" id="MobiDB-lite"/>
    </source>
</evidence>
<dbReference type="EMBL" id="BAAASD010000010">
    <property type="protein sequence ID" value="GAA2343429.1"/>
    <property type="molecule type" value="Genomic_DNA"/>
</dbReference>
<comment type="caution">
    <text evidence="2">The sequence shown here is derived from an EMBL/GenBank/DDBJ whole genome shotgun (WGS) entry which is preliminary data.</text>
</comment>
<dbReference type="Pfam" id="PF04978">
    <property type="entry name" value="MST"/>
    <property type="match status" value="1"/>
</dbReference>
<protein>
    <submittedName>
        <fullName evidence="2">DinB family protein</fullName>
    </submittedName>
</protein>
<name>A0ABN3G4R2_9ACTN</name>